<dbReference type="SMART" id="SM00034">
    <property type="entry name" value="CLECT"/>
    <property type="match status" value="2"/>
</dbReference>
<dbReference type="Gene3D" id="3.10.100.10">
    <property type="entry name" value="Mannose-Binding Protein A, subunit A"/>
    <property type="match status" value="2"/>
</dbReference>
<dbReference type="InterPro" id="IPR016186">
    <property type="entry name" value="C-type_lectin-like/link_sf"/>
</dbReference>
<dbReference type="InterPro" id="IPR001304">
    <property type="entry name" value="C-type_lectin-like"/>
</dbReference>
<comment type="caution">
    <text evidence="3">The sequence shown here is derived from an EMBL/GenBank/DDBJ whole genome shotgun (WGS) entry which is preliminary data.</text>
</comment>
<dbReference type="SUPFAM" id="SSF56436">
    <property type="entry name" value="C-type lectin-like"/>
    <property type="match status" value="2"/>
</dbReference>
<accession>A0A8S4BYX6</accession>
<dbReference type="Proteomes" id="UP000677803">
    <property type="component" value="Unassembled WGS sequence"/>
</dbReference>
<dbReference type="Pfam" id="PF00059">
    <property type="entry name" value="Lectin_C"/>
    <property type="match status" value="2"/>
</dbReference>
<reference evidence="3" key="1">
    <citation type="submission" date="2021-05" db="EMBL/GenBank/DDBJ databases">
        <authorList>
            <person name="Tigano A."/>
        </authorList>
    </citation>
    <scope>NUCLEOTIDE SEQUENCE</scope>
</reference>
<dbReference type="EMBL" id="CAJRST010038888">
    <property type="protein sequence ID" value="CAG6015935.1"/>
    <property type="molecule type" value="Genomic_DNA"/>
</dbReference>
<dbReference type="PROSITE" id="PS50041">
    <property type="entry name" value="C_TYPE_LECTIN_2"/>
    <property type="match status" value="2"/>
</dbReference>
<name>A0A8S4BYX6_9TELE</name>
<feature type="chain" id="PRO_5035815619" evidence="1">
    <location>
        <begin position="23"/>
        <end position="261"/>
    </location>
</feature>
<dbReference type="AlphaFoldDB" id="A0A8S4BYX6"/>
<dbReference type="PANTHER" id="PTHR45784:SF8">
    <property type="entry name" value="C-TYPE MANNOSE RECEPTOR 2-RELATED"/>
    <property type="match status" value="1"/>
</dbReference>
<proteinExistence type="predicted"/>
<evidence type="ECO:0000259" key="2">
    <source>
        <dbReference type="PROSITE" id="PS50041"/>
    </source>
</evidence>
<evidence type="ECO:0000313" key="3">
    <source>
        <dbReference type="EMBL" id="CAG6015935.1"/>
    </source>
</evidence>
<organism evidence="3 4">
    <name type="scientific">Menidia menidia</name>
    <name type="common">Atlantic silverside</name>
    <dbReference type="NCBI Taxonomy" id="238744"/>
    <lineage>
        <taxon>Eukaryota</taxon>
        <taxon>Metazoa</taxon>
        <taxon>Chordata</taxon>
        <taxon>Craniata</taxon>
        <taxon>Vertebrata</taxon>
        <taxon>Euteleostomi</taxon>
        <taxon>Actinopterygii</taxon>
        <taxon>Neopterygii</taxon>
        <taxon>Teleostei</taxon>
        <taxon>Neoteleostei</taxon>
        <taxon>Acanthomorphata</taxon>
        <taxon>Ovalentaria</taxon>
        <taxon>Atherinomorphae</taxon>
        <taxon>Atheriniformes</taxon>
        <taxon>Atherinopsidae</taxon>
        <taxon>Menidiinae</taxon>
        <taxon>Menidia</taxon>
    </lineage>
</organism>
<evidence type="ECO:0000313" key="4">
    <source>
        <dbReference type="Proteomes" id="UP000677803"/>
    </source>
</evidence>
<dbReference type="PANTHER" id="PTHR45784">
    <property type="entry name" value="C-TYPE LECTIN DOMAIN FAMILY 20 MEMBER A-RELATED"/>
    <property type="match status" value="1"/>
</dbReference>
<dbReference type="InterPro" id="IPR016187">
    <property type="entry name" value="CTDL_fold"/>
</dbReference>
<keyword evidence="4" id="KW-1185">Reference proteome</keyword>
<keyword evidence="1" id="KW-0732">Signal</keyword>
<feature type="domain" description="C-type lectin" evidence="2">
    <location>
        <begin position="35"/>
        <end position="141"/>
    </location>
</feature>
<protein>
    <submittedName>
        <fullName evidence="3">(Atlantic silverside) hypothetical protein</fullName>
    </submittedName>
</protein>
<sequence length="261" mass="29960">MGKNTGTEFILPVLLVTAFCSANVEIRVGIPDVSRPWDEARTYCQEKYVDLVTWDIVDSDWLVQEFGGSGDFWIGLHKEPEKDTWKWINVKTGKGLTGEDVSGNGNWGNLDLLSGDCGTFVLERKSWFRQECSRPLQFICYGDNLVLVTENKTWEDALSHCRKMSTPSQRYDLLSLTSPASAYVRDKISRATSEEVWMGLRFLGDEWWWSDGAELANKEMLPACPSRWERCGTMSKNHKENWITRDCSEKRNFICYHKSTA</sequence>
<dbReference type="OrthoDB" id="8935730at2759"/>
<feature type="signal peptide" evidence="1">
    <location>
        <begin position="1"/>
        <end position="22"/>
    </location>
</feature>
<gene>
    <name evidence="3" type="ORF">MMEN_LOCUS19927</name>
</gene>
<feature type="domain" description="C-type lectin" evidence="2">
    <location>
        <begin position="136"/>
        <end position="256"/>
    </location>
</feature>
<evidence type="ECO:0000256" key="1">
    <source>
        <dbReference type="SAM" id="SignalP"/>
    </source>
</evidence>